<keyword evidence="1" id="KW-0805">Transcription regulation</keyword>
<dbReference type="RefSeq" id="WP_264750126.1">
    <property type="nucleotide sequence ID" value="NZ_JAPDHW010000006.1"/>
</dbReference>
<evidence type="ECO:0000313" key="5">
    <source>
        <dbReference type="EMBL" id="MCW3168944.1"/>
    </source>
</evidence>
<dbReference type="PANTHER" id="PTHR40661">
    <property type="match status" value="1"/>
</dbReference>
<accession>A0ABT3HYS1</accession>
<evidence type="ECO:0000256" key="3">
    <source>
        <dbReference type="ARBA" id="ARBA00023163"/>
    </source>
</evidence>
<keyword evidence="6" id="KW-1185">Reference proteome</keyword>
<comment type="caution">
    <text evidence="5">The sequence shown here is derived from an EMBL/GenBank/DDBJ whole genome shotgun (WGS) entry which is preliminary data.</text>
</comment>
<dbReference type="InterPro" id="IPR015927">
    <property type="entry name" value="Peptidase_S24_S26A/B/C"/>
</dbReference>
<gene>
    <name evidence="5" type="ORF">OMO38_10460</name>
</gene>
<evidence type="ECO:0000313" key="6">
    <source>
        <dbReference type="Proteomes" id="UP001163731"/>
    </source>
</evidence>
<keyword evidence="2" id="KW-0238">DNA-binding</keyword>
<evidence type="ECO:0000259" key="4">
    <source>
        <dbReference type="Pfam" id="PF00717"/>
    </source>
</evidence>
<dbReference type="Pfam" id="PF00717">
    <property type="entry name" value="Peptidase_S24"/>
    <property type="match status" value="1"/>
</dbReference>
<evidence type="ECO:0000256" key="2">
    <source>
        <dbReference type="ARBA" id="ARBA00023125"/>
    </source>
</evidence>
<name>A0ABT3HYS1_9FLAO</name>
<protein>
    <submittedName>
        <fullName evidence="5">S24 family peptidase</fullName>
    </submittedName>
</protein>
<dbReference type="PANTHER" id="PTHR40661:SF1">
    <property type="entry name" value="HTH CRO_C1-TYPE DOMAIN-CONTAINING PROTEIN"/>
    <property type="match status" value="1"/>
</dbReference>
<dbReference type="SUPFAM" id="SSF51306">
    <property type="entry name" value="LexA/Signal peptidase"/>
    <property type="match status" value="1"/>
</dbReference>
<proteinExistence type="predicted"/>
<sequence>MEFKGVTVSVAEKEIGVANGTLSKPFKANTTIKTDTLEKFLNIYTDINPFWVLDSSNAMIKSDVESIKDSVQVYNTKGRKTKDAVMSMQEVPFYNLEATAGLQELFNSGKPQKVLDTIKIPNLPKCDGALTVTGDSMYPLLKSGDIVLYKQTSVDSIFYGEMYLVSVKIDDWEEYVTVKYVQKSDKGEDFVKLVSQNQHHQSKDIKVKNIQAIAMVKASVRFNTMF</sequence>
<feature type="domain" description="Peptidase S24/S26A/S26B/S26C" evidence="4">
    <location>
        <begin position="92"/>
        <end position="215"/>
    </location>
</feature>
<organism evidence="5 6">
    <name type="scientific">Chryseobacterium kimseyorum</name>
    <dbReference type="NCBI Taxonomy" id="2984028"/>
    <lineage>
        <taxon>Bacteria</taxon>
        <taxon>Pseudomonadati</taxon>
        <taxon>Bacteroidota</taxon>
        <taxon>Flavobacteriia</taxon>
        <taxon>Flavobacteriales</taxon>
        <taxon>Weeksellaceae</taxon>
        <taxon>Chryseobacterium group</taxon>
        <taxon>Chryseobacterium</taxon>
    </lineage>
</organism>
<dbReference type="CDD" id="cd06529">
    <property type="entry name" value="S24_LexA-like"/>
    <property type="match status" value="1"/>
</dbReference>
<evidence type="ECO:0000256" key="1">
    <source>
        <dbReference type="ARBA" id="ARBA00023015"/>
    </source>
</evidence>
<keyword evidence="3" id="KW-0804">Transcription</keyword>
<reference evidence="5" key="1">
    <citation type="submission" date="2022-10" db="EMBL/GenBank/DDBJ databases">
        <title>Chryseobacterium babae sp. nov. isolated from the gut of the beetle Oryctes rhinoceros, and Chryseobacterium kimseyorum sp. nov., isolated from a stick insect rearing cage.</title>
        <authorList>
            <person name="Shelomi M."/>
            <person name="Han C.-J."/>
            <person name="Chen W.-M."/>
            <person name="Chen H.-K."/>
            <person name="Liaw S.-J."/>
            <person name="Muhle E."/>
            <person name="Clermont D."/>
        </authorList>
    </citation>
    <scope>NUCLEOTIDE SEQUENCE</scope>
    <source>
        <strain evidence="5">09-1422</strain>
    </source>
</reference>
<dbReference type="InterPro" id="IPR036286">
    <property type="entry name" value="LexA/Signal_pep-like_sf"/>
</dbReference>
<dbReference type="InterPro" id="IPR039418">
    <property type="entry name" value="LexA-like"/>
</dbReference>
<dbReference type="Proteomes" id="UP001163731">
    <property type="component" value="Unassembled WGS sequence"/>
</dbReference>
<dbReference type="Gene3D" id="2.10.109.10">
    <property type="entry name" value="Umud Fragment, subunit A"/>
    <property type="match status" value="1"/>
</dbReference>
<dbReference type="EMBL" id="JAPDHW010000006">
    <property type="protein sequence ID" value="MCW3168944.1"/>
    <property type="molecule type" value="Genomic_DNA"/>
</dbReference>